<evidence type="ECO:0000259" key="5">
    <source>
        <dbReference type="PROSITE" id="PS50977"/>
    </source>
</evidence>
<comment type="caution">
    <text evidence="6">The sequence shown here is derived from an EMBL/GenBank/DDBJ whole genome shotgun (WGS) entry which is preliminary data.</text>
</comment>
<dbReference type="RefSeq" id="WP_190207279.1">
    <property type="nucleotide sequence ID" value="NZ_BNBI01000014.1"/>
</dbReference>
<organism evidence="6 7">
    <name type="scientific">Streptomyces fumanus</name>
    <dbReference type="NCBI Taxonomy" id="67302"/>
    <lineage>
        <taxon>Bacteria</taxon>
        <taxon>Bacillati</taxon>
        <taxon>Actinomycetota</taxon>
        <taxon>Actinomycetes</taxon>
        <taxon>Kitasatosporales</taxon>
        <taxon>Streptomycetaceae</taxon>
        <taxon>Streptomyces</taxon>
    </lineage>
</organism>
<dbReference type="GO" id="GO:0003677">
    <property type="term" value="F:DNA binding"/>
    <property type="evidence" value="ECO:0007669"/>
    <property type="project" value="UniProtKB-UniRule"/>
</dbReference>
<dbReference type="Pfam" id="PF16925">
    <property type="entry name" value="TetR_C_13"/>
    <property type="match status" value="1"/>
</dbReference>
<dbReference type="PANTHER" id="PTHR47506">
    <property type="entry name" value="TRANSCRIPTIONAL REGULATORY PROTEIN"/>
    <property type="match status" value="1"/>
</dbReference>
<dbReference type="InterPro" id="IPR009057">
    <property type="entry name" value="Homeodomain-like_sf"/>
</dbReference>
<evidence type="ECO:0000256" key="4">
    <source>
        <dbReference type="PROSITE-ProRule" id="PRU00335"/>
    </source>
</evidence>
<reference evidence="6" key="2">
    <citation type="submission" date="2020-09" db="EMBL/GenBank/DDBJ databases">
        <authorList>
            <person name="Sun Q."/>
            <person name="Ohkuma M."/>
        </authorList>
    </citation>
    <scope>NUCLEOTIDE SEQUENCE</scope>
    <source>
        <strain evidence="6">JCM 4477</strain>
    </source>
</reference>
<evidence type="ECO:0000256" key="3">
    <source>
        <dbReference type="ARBA" id="ARBA00023163"/>
    </source>
</evidence>
<dbReference type="InterPro" id="IPR036271">
    <property type="entry name" value="Tet_transcr_reg_TetR-rel_C_sf"/>
</dbReference>
<dbReference type="InterPro" id="IPR001647">
    <property type="entry name" value="HTH_TetR"/>
</dbReference>
<accession>A0A919E8J4</accession>
<proteinExistence type="predicted"/>
<dbReference type="PRINTS" id="PR00455">
    <property type="entry name" value="HTHTETR"/>
</dbReference>
<dbReference type="SUPFAM" id="SSF48498">
    <property type="entry name" value="Tetracyclin repressor-like, C-terminal domain"/>
    <property type="match status" value="1"/>
</dbReference>
<dbReference type="Pfam" id="PF00440">
    <property type="entry name" value="TetR_N"/>
    <property type="match status" value="1"/>
</dbReference>
<evidence type="ECO:0000256" key="1">
    <source>
        <dbReference type="ARBA" id="ARBA00023015"/>
    </source>
</evidence>
<dbReference type="PANTHER" id="PTHR47506:SF1">
    <property type="entry name" value="HTH-TYPE TRANSCRIPTIONAL REGULATOR YJDC"/>
    <property type="match status" value="1"/>
</dbReference>
<evidence type="ECO:0000313" key="6">
    <source>
        <dbReference type="EMBL" id="GHF23703.1"/>
    </source>
</evidence>
<feature type="DNA-binding region" description="H-T-H motif" evidence="4">
    <location>
        <begin position="27"/>
        <end position="46"/>
    </location>
</feature>
<protein>
    <submittedName>
        <fullName evidence="6">TetR family transcriptional regulator</fullName>
    </submittedName>
</protein>
<dbReference type="Gene3D" id="1.10.357.10">
    <property type="entry name" value="Tetracycline Repressor, domain 2"/>
    <property type="match status" value="1"/>
</dbReference>
<dbReference type="Proteomes" id="UP000630718">
    <property type="component" value="Unassembled WGS sequence"/>
</dbReference>
<keyword evidence="1" id="KW-0805">Transcription regulation</keyword>
<dbReference type="AlphaFoldDB" id="A0A919E8J4"/>
<evidence type="ECO:0000256" key="2">
    <source>
        <dbReference type="ARBA" id="ARBA00023125"/>
    </source>
</evidence>
<gene>
    <name evidence="6" type="ORF">GCM10018772_56710</name>
</gene>
<reference evidence="6" key="1">
    <citation type="journal article" date="2014" name="Int. J. Syst. Evol. Microbiol.">
        <title>Complete genome sequence of Corynebacterium casei LMG S-19264T (=DSM 44701T), isolated from a smear-ripened cheese.</title>
        <authorList>
            <consortium name="US DOE Joint Genome Institute (JGI-PGF)"/>
            <person name="Walter F."/>
            <person name="Albersmeier A."/>
            <person name="Kalinowski J."/>
            <person name="Ruckert C."/>
        </authorList>
    </citation>
    <scope>NUCLEOTIDE SEQUENCE</scope>
    <source>
        <strain evidence="6">JCM 4477</strain>
    </source>
</reference>
<sequence>MPRVNVKERLIEHAEDVFRRKGFNAASVQDITEAAGVPKGSFYNHFASKQDLAAEIVARYARATDFSALHGEGPALDRLHRHLTGQIDRIRASGVEFGCLLGTFAGDGTTAGQRVRESVRDALDDWAGAMTRTIAEGQAAGEITADRPPAGLAVFLLDLLEGATLRAKATGDQSSVADEVSIALDALRA</sequence>
<dbReference type="EMBL" id="BNBI01000014">
    <property type="protein sequence ID" value="GHF23703.1"/>
    <property type="molecule type" value="Genomic_DNA"/>
</dbReference>
<dbReference type="InterPro" id="IPR011075">
    <property type="entry name" value="TetR_C"/>
</dbReference>
<dbReference type="PROSITE" id="PS50977">
    <property type="entry name" value="HTH_TETR_2"/>
    <property type="match status" value="1"/>
</dbReference>
<keyword evidence="2 4" id="KW-0238">DNA-binding</keyword>
<feature type="domain" description="HTH tetR-type" evidence="5">
    <location>
        <begin position="4"/>
        <end position="64"/>
    </location>
</feature>
<keyword evidence="7" id="KW-1185">Reference proteome</keyword>
<dbReference type="SUPFAM" id="SSF46689">
    <property type="entry name" value="Homeodomain-like"/>
    <property type="match status" value="1"/>
</dbReference>
<keyword evidence="3" id="KW-0804">Transcription</keyword>
<name>A0A919E8J4_9ACTN</name>
<evidence type="ECO:0000313" key="7">
    <source>
        <dbReference type="Proteomes" id="UP000630718"/>
    </source>
</evidence>